<dbReference type="AlphaFoldDB" id="A0A518BWJ0"/>
<accession>A0A518BWJ0</accession>
<name>A0A518BWJ0_9BACT</name>
<reference evidence="2 3" key="1">
    <citation type="submission" date="2019-02" db="EMBL/GenBank/DDBJ databases">
        <title>Deep-cultivation of Planctomycetes and their phenomic and genomic characterization uncovers novel biology.</title>
        <authorList>
            <person name="Wiegand S."/>
            <person name="Jogler M."/>
            <person name="Boedeker C."/>
            <person name="Pinto D."/>
            <person name="Vollmers J."/>
            <person name="Rivas-Marin E."/>
            <person name="Kohn T."/>
            <person name="Peeters S.H."/>
            <person name="Heuer A."/>
            <person name="Rast P."/>
            <person name="Oberbeckmann S."/>
            <person name="Bunk B."/>
            <person name="Jeske O."/>
            <person name="Meyerdierks A."/>
            <person name="Storesund J.E."/>
            <person name="Kallscheuer N."/>
            <person name="Luecker S."/>
            <person name="Lage O.M."/>
            <person name="Pohl T."/>
            <person name="Merkel B.J."/>
            <person name="Hornburger P."/>
            <person name="Mueller R.-W."/>
            <person name="Bruemmer F."/>
            <person name="Labrenz M."/>
            <person name="Spormann A.M."/>
            <person name="Op den Camp H."/>
            <person name="Overmann J."/>
            <person name="Amann R."/>
            <person name="Jetten M.S.M."/>
            <person name="Mascher T."/>
            <person name="Medema M.H."/>
            <person name="Devos D.P."/>
            <person name="Kaster A.-K."/>
            <person name="Ovreas L."/>
            <person name="Rohde M."/>
            <person name="Galperin M.Y."/>
            <person name="Jogler C."/>
        </authorList>
    </citation>
    <scope>NUCLEOTIDE SEQUENCE [LARGE SCALE GENOMIC DNA]</scope>
    <source>
        <strain evidence="2 3">Pan265</strain>
    </source>
</reference>
<evidence type="ECO:0000313" key="3">
    <source>
        <dbReference type="Proteomes" id="UP000320386"/>
    </source>
</evidence>
<sequence length="221" mass="24013" precursor="true">MFKHLVALFAALIAAPALADNFAPPPYVGQPLSYHAEWDFGNPNDISAPDKESNGGPIDNEFLYDRFATHIDYDGDGWVHVDADGDGGIANPGRPGSFGINTINWVDTLPLKLIRVQITHIGPAPDVRGAEGISYDPYHGGSTLDSTSHGFFPSDPPVVVDPNRFYQDITMWPNPDWEQIIVDVPQGTVIDQIVVDSISIPEPLASTCLMLAAALLLPRER</sequence>
<dbReference type="KEGG" id="mcad:Pan265_11430"/>
<feature type="signal peptide" evidence="1">
    <location>
        <begin position="1"/>
        <end position="19"/>
    </location>
</feature>
<dbReference type="Proteomes" id="UP000320386">
    <property type="component" value="Chromosome"/>
</dbReference>
<evidence type="ECO:0000313" key="2">
    <source>
        <dbReference type="EMBL" id="QDU71294.1"/>
    </source>
</evidence>
<evidence type="ECO:0008006" key="4">
    <source>
        <dbReference type="Google" id="ProtNLM"/>
    </source>
</evidence>
<dbReference type="EMBL" id="CP036280">
    <property type="protein sequence ID" value="QDU71294.1"/>
    <property type="molecule type" value="Genomic_DNA"/>
</dbReference>
<protein>
    <recommendedName>
        <fullName evidence="4">PEP-CTERM protein-sorting domain-containing protein</fullName>
    </recommendedName>
</protein>
<keyword evidence="1" id="KW-0732">Signal</keyword>
<evidence type="ECO:0000256" key="1">
    <source>
        <dbReference type="SAM" id="SignalP"/>
    </source>
</evidence>
<gene>
    <name evidence="2" type="ORF">Pan265_11430</name>
</gene>
<dbReference type="RefSeq" id="WP_145445448.1">
    <property type="nucleotide sequence ID" value="NZ_CP036280.1"/>
</dbReference>
<organism evidence="2 3">
    <name type="scientific">Mucisphaera calidilacus</name>
    <dbReference type="NCBI Taxonomy" id="2527982"/>
    <lineage>
        <taxon>Bacteria</taxon>
        <taxon>Pseudomonadati</taxon>
        <taxon>Planctomycetota</taxon>
        <taxon>Phycisphaerae</taxon>
        <taxon>Phycisphaerales</taxon>
        <taxon>Phycisphaeraceae</taxon>
        <taxon>Mucisphaera</taxon>
    </lineage>
</organism>
<keyword evidence="3" id="KW-1185">Reference proteome</keyword>
<feature type="chain" id="PRO_5021872405" description="PEP-CTERM protein-sorting domain-containing protein" evidence="1">
    <location>
        <begin position="20"/>
        <end position="221"/>
    </location>
</feature>
<proteinExistence type="predicted"/>